<dbReference type="Proteomes" id="UP000001396">
    <property type="component" value="Unassembled WGS sequence"/>
</dbReference>
<dbReference type="PANTHER" id="PTHR32440:SF24">
    <property type="entry name" value="CALCINEURIN-LIKE PHOSPHOESTERASE DOMAIN-CONTAINING PROTEIN"/>
    <property type="match status" value="1"/>
</dbReference>
<dbReference type="InterPro" id="IPR029052">
    <property type="entry name" value="Metallo-depent_PP-like"/>
</dbReference>
<keyword evidence="1" id="KW-0812">Transmembrane</keyword>
<comment type="caution">
    <text evidence="3">The sequence shown here is derived from an EMBL/GenBank/DDBJ whole genome shotgun (WGS) entry which is preliminary data.</text>
</comment>
<evidence type="ECO:0000313" key="4">
    <source>
        <dbReference type="Proteomes" id="UP000001396"/>
    </source>
</evidence>
<gene>
    <name evidence="3" type="ORF">PPL_03354</name>
</gene>
<dbReference type="RefSeq" id="XP_020436393.1">
    <property type="nucleotide sequence ID" value="XM_020574321.1"/>
</dbReference>
<dbReference type="InParanoid" id="D3B4M9"/>
<dbReference type="EMBL" id="ADBJ01000010">
    <property type="protein sequence ID" value="EFA84277.1"/>
    <property type="molecule type" value="Genomic_DNA"/>
</dbReference>
<dbReference type="OMA" id="HIPPHVF"/>
<dbReference type="PANTHER" id="PTHR32440">
    <property type="entry name" value="PHOSPHATASE DCR2-RELATED-RELATED"/>
    <property type="match status" value="1"/>
</dbReference>
<dbReference type="PIRSF" id="PIRSF030250">
    <property type="entry name" value="Ptase_At2g46880"/>
    <property type="match status" value="1"/>
</dbReference>
<evidence type="ECO:0000313" key="3">
    <source>
        <dbReference type="EMBL" id="EFA84277.1"/>
    </source>
</evidence>
<reference evidence="3 4" key="1">
    <citation type="journal article" date="2011" name="Genome Res.">
        <title>Phylogeny-wide analysis of social amoeba genomes highlights ancient origins for complex intercellular communication.</title>
        <authorList>
            <person name="Heidel A.J."/>
            <person name="Lawal H.M."/>
            <person name="Felder M."/>
            <person name="Schilde C."/>
            <person name="Helps N.R."/>
            <person name="Tunggal B."/>
            <person name="Rivero F."/>
            <person name="John U."/>
            <person name="Schleicher M."/>
            <person name="Eichinger L."/>
            <person name="Platzer M."/>
            <person name="Noegel A.A."/>
            <person name="Schaap P."/>
            <person name="Gloeckner G."/>
        </authorList>
    </citation>
    <scope>NUCLEOTIDE SEQUENCE [LARGE SCALE GENOMIC DNA]</scope>
    <source>
        <strain evidence="4">ATCC 26659 / Pp 5 / PN500</strain>
    </source>
</reference>
<keyword evidence="4" id="KW-1185">Reference proteome</keyword>
<evidence type="ECO:0000259" key="2">
    <source>
        <dbReference type="Pfam" id="PF00149"/>
    </source>
</evidence>
<proteinExistence type="predicted"/>
<feature type="transmembrane region" description="Helical" evidence="1">
    <location>
        <begin position="357"/>
        <end position="378"/>
    </location>
</feature>
<dbReference type="GO" id="GO:0016788">
    <property type="term" value="F:hydrolase activity, acting on ester bonds"/>
    <property type="evidence" value="ECO:0007669"/>
    <property type="project" value="TreeGrafter"/>
</dbReference>
<name>D3B4M9_HETP5</name>
<protein>
    <submittedName>
        <fullName evidence="3">Putative metallophosphoesterase</fullName>
    </submittedName>
</protein>
<dbReference type="Gene3D" id="3.60.21.10">
    <property type="match status" value="1"/>
</dbReference>
<dbReference type="STRING" id="670386.D3B4M9"/>
<sequence length="401" mass="46451">MISQKYLTLIFFFISTFLYISIINGENQNPIYKYESKLKFRTDGKFKIIMFTDLHYGEFNSFDSLNHQAQNKLLDFEKPDLVILSGDMISGYNKNFFNESRYHHSWELLTKPMRDRNIPWAITFGNHDAEGSYTGSMLMDLDLSYNGSLSQHGKVYGVGAANYILPITNSKSDDIASLVYIFDSDNEDCDENSYWGCVYKEQVRWYEEQSEYYNKTPSVAFVHIPPIEAVDLWNEYEVYGDFGDTQACCYTTSESKFVDTIVERGDIKALYFGHDHRNDYHGNYKGLDLGYGRKTGYGSYDPKYPQGARVIEIEQDPFTHKTWIRNVFGDVEDQPLHKPSADQVPRICCLPAKETPLYWVPYVLVFCLVIIGFSLFQFKKLLSIPSMNDEPIYSSVQTHDI</sequence>
<dbReference type="InterPro" id="IPR011230">
    <property type="entry name" value="PAP14/16/28/29"/>
</dbReference>
<dbReference type="SUPFAM" id="SSF56300">
    <property type="entry name" value="Metallo-dependent phosphatases"/>
    <property type="match status" value="1"/>
</dbReference>
<feature type="domain" description="Calcineurin-like phosphoesterase" evidence="2">
    <location>
        <begin position="46"/>
        <end position="277"/>
    </location>
</feature>
<dbReference type="InterPro" id="IPR004843">
    <property type="entry name" value="Calcineurin-like_PHP"/>
</dbReference>
<organism evidence="3 4">
    <name type="scientific">Heterostelium pallidum (strain ATCC 26659 / Pp 5 / PN500)</name>
    <name type="common">Cellular slime mold</name>
    <name type="synonym">Polysphondylium pallidum</name>
    <dbReference type="NCBI Taxonomy" id="670386"/>
    <lineage>
        <taxon>Eukaryota</taxon>
        <taxon>Amoebozoa</taxon>
        <taxon>Evosea</taxon>
        <taxon>Eumycetozoa</taxon>
        <taxon>Dictyostelia</taxon>
        <taxon>Acytosteliales</taxon>
        <taxon>Acytosteliaceae</taxon>
        <taxon>Heterostelium</taxon>
    </lineage>
</organism>
<dbReference type="FunCoup" id="D3B4M9">
    <property type="interactions" value="1"/>
</dbReference>
<evidence type="ECO:0000256" key="1">
    <source>
        <dbReference type="SAM" id="Phobius"/>
    </source>
</evidence>
<dbReference type="GeneID" id="31358876"/>
<dbReference type="Pfam" id="PF00149">
    <property type="entry name" value="Metallophos"/>
    <property type="match status" value="1"/>
</dbReference>
<dbReference type="GO" id="GO:0005737">
    <property type="term" value="C:cytoplasm"/>
    <property type="evidence" value="ECO:0007669"/>
    <property type="project" value="TreeGrafter"/>
</dbReference>
<dbReference type="CDD" id="cd07383">
    <property type="entry name" value="MPP_Dcr2"/>
    <property type="match status" value="1"/>
</dbReference>
<keyword evidence="1" id="KW-1133">Transmembrane helix</keyword>
<dbReference type="AlphaFoldDB" id="D3B4M9"/>
<accession>D3B4M9</accession>
<keyword evidence="1" id="KW-0472">Membrane</keyword>